<protein>
    <submittedName>
        <fullName evidence="1">Uncharacterized protein</fullName>
    </submittedName>
</protein>
<proteinExistence type="predicted"/>
<sequence length="29" mass="3578">MDGRIESNRIERRGSLGFEGKKRWKTRKW</sequence>
<name>A0A0A8XV62_ARUDO</name>
<dbReference type="AlphaFoldDB" id="A0A0A8XV62"/>
<accession>A0A0A8XV62</accession>
<reference evidence="1" key="1">
    <citation type="submission" date="2014-09" db="EMBL/GenBank/DDBJ databases">
        <authorList>
            <person name="Magalhaes I.L.F."/>
            <person name="Oliveira U."/>
            <person name="Santos F.R."/>
            <person name="Vidigal T.H.D.A."/>
            <person name="Brescovit A.D."/>
            <person name="Santos A.J."/>
        </authorList>
    </citation>
    <scope>NUCLEOTIDE SEQUENCE</scope>
    <source>
        <tissue evidence="1">Shoot tissue taken approximately 20 cm above the soil surface</tissue>
    </source>
</reference>
<dbReference type="EMBL" id="GBRH01281292">
    <property type="protein sequence ID" value="JAD16603.1"/>
    <property type="molecule type" value="Transcribed_RNA"/>
</dbReference>
<reference evidence="1" key="2">
    <citation type="journal article" date="2015" name="Data Brief">
        <title>Shoot transcriptome of the giant reed, Arundo donax.</title>
        <authorList>
            <person name="Barrero R.A."/>
            <person name="Guerrero F.D."/>
            <person name="Moolhuijzen P."/>
            <person name="Goolsby J.A."/>
            <person name="Tidwell J."/>
            <person name="Bellgard S.E."/>
            <person name="Bellgard M.I."/>
        </authorList>
    </citation>
    <scope>NUCLEOTIDE SEQUENCE</scope>
    <source>
        <tissue evidence="1">Shoot tissue taken approximately 20 cm above the soil surface</tissue>
    </source>
</reference>
<organism evidence="1">
    <name type="scientific">Arundo donax</name>
    <name type="common">Giant reed</name>
    <name type="synonym">Donax arundinaceus</name>
    <dbReference type="NCBI Taxonomy" id="35708"/>
    <lineage>
        <taxon>Eukaryota</taxon>
        <taxon>Viridiplantae</taxon>
        <taxon>Streptophyta</taxon>
        <taxon>Embryophyta</taxon>
        <taxon>Tracheophyta</taxon>
        <taxon>Spermatophyta</taxon>
        <taxon>Magnoliopsida</taxon>
        <taxon>Liliopsida</taxon>
        <taxon>Poales</taxon>
        <taxon>Poaceae</taxon>
        <taxon>PACMAD clade</taxon>
        <taxon>Arundinoideae</taxon>
        <taxon>Arundineae</taxon>
        <taxon>Arundo</taxon>
    </lineage>
</organism>
<evidence type="ECO:0000313" key="1">
    <source>
        <dbReference type="EMBL" id="JAD16603.1"/>
    </source>
</evidence>